<dbReference type="Proteomes" id="UP000029507">
    <property type="component" value="Chromosome"/>
</dbReference>
<dbReference type="PROSITE" id="PS51257">
    <property type="entry name" value="PROKAR_LIPOPROTEIN"/>
    <property type="match status" value="1"/>
</dbReference>
<dbReference type="STRING" id="169760.PSTEL_16935"/>
<protein>
    <submittedName>
        <fullName evidence="1">Lipoprotein</fullName>
    </submittedName>
</protein>
<dbReference type="HOGENOM" id="CLU_105725_0_0_9"/>
<dbReference type="OrthoDB" id="2111555at2"/>
<proteinExistence type="predicted"/>
<accession>A0A089LSM0</accession>
<evidence type="ECO:0000313" key="1">
    <source>
        <dbReference type="EMBL" id="AIQ64531.1"/>
    </source>
</evidence>
<name>A0A089LSM0_9BACL</name>
<dbReference type="RefSeq" id="WP_038696882.1">
    <property type="nucleotide sequence ID" value="NZ_CP009286.1"/>
</dbReference>
<dbReference type="KEGG" id="pste:PSTEL_16935"/>
<evidence type="ECO:0000313" key="2">
    <source>
        <dbReference type="Proteomes" id="UP000029507"/>
    </source>
</evidence>
<reference evidence="1 2" key="1">
    <citation type="submission" date="2014-08" db="EMBL/GenBank/DDBJ databases">
        <title>Comparative genomics of the Paenibacillus odorifer group.</title>
        <authorList>
            <person name="den Bakker H.C."/>
            <person name="Tsai Y.-C."/>
            <person name="Martin N."/>
            <person name="Korlach J."/>
            <person name="Wiedmann M."/>
        </authorList>
    </citation>
    <scope>NUCLEOTIDE SEQUENCE [LARGE SCALE GENOMIC DNA]</scope>
    <source>
        <strain evidence="1 2">DSM 14472</strain>
    </source>
</reference>
<dbReference type="AlphaFoldDB" id="A0A089LSM0"/>
<sequence length="192" mass="19618">MKVVKGFLVAGLAAALLSGCGSNNNNSASESAAPASSAAASTAPAASAAADATTTASIVNQGDAFKTAVSESGTWIIAVLNDLTVDGEVTVAGEFHDKNDTSKDIYRKIALYAQDADHNVTAQYTLTVPKLTVKSENLRIQGGTVKGDVFVEANGFNLFNNATIDGNLTFANADVQKTAKIEGKVTGTTSAQ</sequence>
<gene>
    <name evidence="1" type="ORF">PSTEL_16935</name>
</gene>
<dbReference type="EMBL" id="CP009286">
    <property type="protein sequence ID" value="AIQ64531.1"/>
    <property type="molecule type" value="Genomic_DNA"/>
</dbReference>
<keyword evidence="1" id="KW-0449">Lipoprotein</keyword>
<keyword evidence="2" id="KW-1185">Reference proteome</keyword>
<organism evidence="1 2">
    <name type="scientific">Paenibacillus stellifer</name>
    <dbReference type="NCBI Taxonomy" id="169760"/>
    <lineage>
        <taxon>Bacteria</taxon>
        <taxon>Bacillati</taxon>
        <taxon>Bacillota</taxon>
        <taxon>Bacilli</taxon>
        <taxon>Bacillales</taxon>
        <taxon>Paenibacillaceae</taxon>
        <taxon>Paenibacillus</taxon>
    </lineage>
</organism>